<keyword evidence="2" id="KW-1185">Reference proteome</keyword>
<evidence type="ECO:0000313" key="2">
    <source>
        <dbReference type="Proteomes" id="UP000465112"/>
    </source>
</evidence>
<reference evidence="1 2" key="1">
    <citation type="submission" date="2019-06" db="EMBL/GenBank/DDBJ databases">
        <title>A chromosome-scale genome assembly of the European perch, Perca fluviatilis.</title>
        <authorList>
            <person name="Roques C."/>
            <person name="Zahm M."/>
            <person name="Cabau C."/>
            <person name="Klopp C."/>
            <person name="Bouchez O."/>
            <person name="Donnadieu C."/>
            <person name="Kuhl H."/>
            <person name="Gislard M."/>
            <person name="Guendouz S."/>
            <person name="Journot L."/>
            <person name="Haffray P."/>
            <person name="Bestin A."/>
            <person name="Morvezen R."/>
            <person name="Feron R."/>
            <person name="Wen M."/>
            <person name="Jouanno E."/>
            <person name="Herpin A."/>
            <person name="Schartl M."/>
            <person name="Postlethwait J."/>
            <person name="Schaerlinger B."/>
            <person name="Chardard D."/>
            <person name="Lecocq T."/>
            <person name="Poncet C."/>
            <person name="Jaffrelo L."/>
            <person name="Lampietro C."/>
            <person name="Guiguen Y."/>
        </authorList>
    </citation>
    <scope>NUCLEOTIDE SEQUENCE [LARGE SCALE GENOMIC DNA]</scope>
    <source>
        <tissue evidence="1">Blood</tissue>
    </source>
</reference>
<accession>A0A6A5EYP7</accession>
<gene>
    <name evidence="1" type="ORF">PFLUV_G00178150</name>
</gene>
<comment type="caution">
    <text evidence="1">The sequence shown here is derived from an EMBL/GenBank/DDBJ whole genome shotgun (WGS) entry which is preliminary data.</text>
</comment>
<evidence type="ECO:0000313" key="1">
    <source>
        <dbReference type="EMBL" id="KAF1379642.1"/>
    </source>
</evidence>
<organism evidence="1 2">
    <name type="scientific">Perca fluviatilis</name>
    <name type="common">European perch</name>
    <dbReference type="NCBI Taxonomy" id="8168"/>
    <lineage>
        <taxon>Eukaryota</taxon>
        <taxon>Metazoa</taxon>
        <taxon>Chordata</taxon>
        <taxon>Craniata</taxon>
        <taxon>Vertebrata</taxon>
        <taxon>Euteleostomi</taxon>
        <taxon>Actinopterygii</taxon>
        <taxon>Neopterygii</taxon>
        <taxon>Teleostei</taxon>
        <taxon>Neoteleostei</taxon>
        <taxon>Acanthomorphata</taxon>
        <taxon>Eupercaria</taxon>
        <taxon>Perciformes</taxon>
        <taxon>Percoidei</taxon>
        <taxon>Percidae</taxon>
        <taxon>Percinae</taxon>
        <taxon>Perca</taxon>
    </lineage>
</organism>
<dbReference type="Proteomes" id="UP000465112">
    <property type="component" value="Chromosome 15"/>
</dbReference>
<name>A0A6A5EYP7_PERFL</name>
<protein>
    <submittedName>
        <fullName evidence="1">Uncharacterized protein</fullName>
    </submittedName>
</protein>
<dbReference type="EMBL" id="VHII01000015">
    <property type="protein sequence ID" value="KAF1379642.1"/>
    <property type="molecule type" value="Genomic_DNA"/>
</dbReference>
<proteinExistence type="predicted"/>
<sequence length="153" mass="17062">MYCYDVCVCLCAGVCTVFLGCLSQTGWCPLTFVSILETGCFRQPMTHQVGFNRDLLPHLETFKLVSPRQHTTTFRCTKTKNTTFSNVIMLLCVSLKLVHSRLFSSRKGGNYICICVSLCGVVMPQVDLVFRGFVVGRHGEGGWSKDCHITPVI</sequence>
<dbReference type="AlphaFoldDB" id="A0A6A5EYP7"/>